<dbReference type="PANTHER" id="PTHR34847:SF1">
    <property type="entry name" value="NODULATION PROTEIN U"/>
    <property type="match status" value="1"/>
</dbReference>
<feature type="domain" description="Carbamoyltransferase" evidence="2">
    <location>
        <begin position="13"/>
        <end position="341"/>
    </location>
</feature>
<dbReference type="Proteomes" id="UP000671852">
    <property type="component" value="Chromosome"/>
</dbReference>
<dbReference type="KEGG" id="saqt:GJV85_03580"/>
<dbReference type="Gene3D" id="3.30.420.40">
    <property type="match status" value="2"/>
</dbReference>
<dbReference type="PANTHER" id="PTHR34847">
    <property type="entry name" value="NODULATION PROTEIN U"/>
    <property type="match status" value="1"/>
</dbReference>
<keyword evidence="5" id="KW-1185">Reference proteome</keyword>
<evidence type="ECO:0000313" key="5">
    <source>
        <dbReference type="Proteomes" id="UP000671852"/>
    </source>
</evidence>
<dbReference type="CDD" id="cd24098">
    <property type="entry name" value="ASKHA_NBD_TobZ_N"/>
    <property type="match status" value="1"/>
</dbReference>
<evidence type="ECO:0000259" key="3">
    <source>
        <dbReference type="Pfam" id="PF16861"/>
    </source>
</evidence>
<dbReference type="InterPro" id="IPR003696">
    <property type="entry name" value="Carbtransf_dom"/>
</dbReference>
<dbReference type="AlphaFoldDB" id="A0A975AZ37"/>
<dbReference type="InterPro" id="IPR043129">
    <property type="entry name" value="ATPase_NBD"/>
</dbReference>
<dbReference type="EMBL" id="CP046072">
    <property type="protein sequence ID" value="QSZ41231.1"/>
    <property type="molecule type" value="Genomic_DNA"/>
</dbReference>
<name>A0A975AZ37_9BACT</name>
<dbReference type="Pfam" id="PF02543">
    <property type="entry name" value="Carbam_trans_N"/>
    <property type="match status" value="1"/>
</dbReference>
<gene>
    <name evidence="4" type="ORF">GJV85_03580</name>
</gene>
<sequence>MIKIGIHNTGNFASAALFKDGEIIYACANERLTRNKYDSSFPFAVIEKGLTEIGMTYNDIDEIVLSWNSYINASNRFKRFSNSVNHPMERLHNSINAILPNLNIKHIDVSHQKIYYDNKSITFSFVNHHYSHIGMAYNTSPFESASVFISDGFGEETSSLLAVAKGNEIKILKEHNFPHSLGMFYGTLTEYCGFKSEKDEWKIMGASAYGNPERFYSKLSKLIHVENGNLELDLNYFDFYSFNSKGMFSNKLIELLEDDIKDNNPNQKMYDIASATQLIYEESSIKLINWLHSKSEEKSNLCLGGGTAMNSLFNGKVTSKTKFKNVFISFSPDDTGNAIGSVLYKDRIKKPYLESFLGSEYSNNDIKVYLNKYKLKSHYFERNELNLQIAKSIFEGKIVGWFQGRMEYGQRALGNRSILANPCDPEMKNKLNKIIKYRESFRPFAPAIIDEYGEEYFENYTYTPYMEKILKFKDAVINRIPAVVHDDNTGRLQSVSENDNFEFYQLIQSFYKISGIPILINTSFNVSGEPIVSSPEDAIKTFYTSGLDILVLNNYVIFKEDI</sequence>
<reference evidence="4" key="2">
    <citation type="submission" date="2021-04" db="EMBL/GenBank/DDBJ databases">
        <title>Isolation and characterization of a novel species of the genus Sulfurimonas.</title>
        <authorList>
            <person name="Fukui M."/>
        </authorList>
    </citation>
    <scope>NUCLEOTIDE SEQUENCE</scope>
    <source>
        <strain evidence="4">H1576</strain>
    </source>
</reference>
<accession>A0A975AZ37</accession>
<dbReference type="RefSeq" id="WP_207562510.1">
    <property type="nucleotide sequence ID" value="NZ_CP046072.1"/>
</dbReference>
<reference evidence="4" key="1">
    <citation type="submission" date="2019-11" db="EMBL/GenBank/DDBJ databases">
        <authorList>
            <person name="Kojima H."/>
        </authorList>
    </citation>
    <scope>NUCLEOTIDE SEQUENCE</scope>
    <source>
        <strain evidence="4">H1576</strain>
    </source>
</reference>
<comment type="similarity">
    <text evidence="1">Belongs to the NodU/CmcH family.</text>
</comment>
<evidence type="ECO:0008006" key="6">
    <source>
        <dbReference type="Google" id="ProtNLM"/>
    </source>
</evidence>
<dbReference type="SUPFAM" id="SSF53067">
    <property type="entry name" value="Actin-like ATPase domain"/>
    <property type="match status" value="1"/>
</dbReference>
<evidence type="ECO:0000256" key="1">
    <source>
        <dbReference type="ARBA" id="ARBA00006129"/>
    </source>
</evidence>
<dbReference type="InterPro" id="IPR051338">
    <property type="entry name" value="NodU/CmcH_Carbamoyltrnsfr"/>
</dbReference>
<organism evidence="4 5">
    <name type="scientific">Sulfurimonas aquatica</name>
    <dbReference type="NCBI Taxonomy" id="2672570"/>
    <lineage>
        <taxon>Bacteria</taxon>
        <taxon>Pseudomonadati</taxon>
        <taxon>Campylobacterota</taxon>
        <taxon>Epsilonproteobacteria</taxon>
        <taxon>Campylobacterales</taxon>
        <taxon>Sulfurimonadaceae</taxon>
        <taxon>Sulfurimonas</taxon>
    </lineage>
</organism>
<dbReference type="InterPro" id="IPR031730">
    <property type="entry name" value="Carbam_trans_C"/>
</dbReference>
<dbReference type="Gene3D" id="3.90.870.20">
    <property type="entry name" value="Carbamoyltransferase, C-terminal domain"/>
    <property type="match status" value="1"/>
</dbReference>
<protein>
    <recommendedName>
        <fullName evidence="6">Carbamoyltransferase</fullName>
    </recommendedName>
</protein>
<feature type="domain" description="Carbamoyltransferase C-terminal" evidence="3">
    <location>
        <begin position="390"/>
        <end position="558"/>
    </location>
</feature>
<evidence type="ECO:0000259" key="2">
    <source>
        <dbReference type="Pfam" id="PF02543"/>
    </source>
</evidence>
<dbReference type="InterPro" id="IPR038152">
    <property type="entry name" value="Carbam_trans_C_sf"/>
</dbReference>
<evidence type="ECO:0000313" key="4">
    <source>
        <dbReference type="EMBL" id="QSZ41231.1"/>
    </source>
</evidence>
<dbReference type="GO" id="GO:0003824">
    <property type="term" value="F:catalytic activity"/>
    <property type="evidence" value="ECO:0007669"/>
    <property type="project" value="InterPro"/>
</dbReference>
<dbReference type="Pfam" id="PF16861">
    <property type="entry name" value="Carbam_trans_C"/>
    <property type="match status" value="1"/>
</dbReference>
<proteinExistence type="inferred from homology"/>